<dbReference type="OrthoDB" id="3425223at2"/>
<evidence type="ECO:0000313" key="1">
    <source>
        <dbReference type="EMBL" id="TDC22708.1"/>
    </source>
</evidence>
<organism evidence="1 2">
    <name type="scientific">Kribbella albertanoniae</name>
    <dbReference type="NCBI Taxonomy" id="1266829"/>
    <lineage>
        <taxon>Bacteria</taxon>
        <taxon>Bacillati</taxon>
        <taxon>Actinomycetota</taxon>
        <taxon>Actinomycetes</taxon>
        <taxon>Propionibacteriales</taxon>
        <taxon>Kribbellaceae</taxon>
        <taxon>Kribbella</taxon>
    </lineage>
</organism>
<dbReference type="AlphaFoldDB" id="A0A4R4PL50"/>
<name>A0A4R4PL50_9ACTN</name>
<evidence type="ECO:0000313" key="2">
    <source>
        <dbReference type="Proteomes" id="UP000295075"/>
    </source>
</evidence>
<protein>
    <submittedName>
        <fullName evidence="1">Uncharacterized protein</fullName>
    </submittedName>
</protein>
<accession>A0A4R4PL50</accession>
<dbReference type="Proteomes" id="UP000295075">
    <property type="component" value="Unassembled WGS sequence"/>
</dbReference>
<comment type="caution">
    <text evidence="1">The sequence shown here is derived from an EMBL/GenBank/DDBJ whole genome shotgun (WGS) entry which is preliminary data.</text>
</comment>
<keyword evidence="2" id="KW-1185">Reference proteome</keyword>
<gene>
    <name evidence="1" type="ORF">E1261_30190</name>
</gene>
<reference evidence="1 2" key="1">
    <citation type="submission" date="2019-03" db="EMBL/GenBank/DDBJ databases">
        <title>Draft genome sequences of novel Actinobacteria.</title>
        <authorList>
            <person name="Sahin N."/>
            <person name="Ay H."/>
            <person name="Saygin H."/>
        </authorList>
    </citation>
    <scope>NUCLEOTIDE SEQUENCE [LARGE SCALE GENOMIC DNA]</scope>
    <source>
        <strain evidence="1 2">JCM 30547</strain>
    </source>
</reference>
<dbReference type="EMBL" id="SMKA01000183">
    <property type="protein sequence ID" value="TDC22708.1"/>
    <property type="molecule type" value="Genomic_DNA"/>
</dbReference>
<proteinExistence type="predicted"/>
<sequence>MNDLELAVGLLRDTPTHENRTGEQLRSWAQTALEYGDELAEGPDVETIHVIEREGGVRKGEVLLAEHQRGTVIVYTDALRRTEEVARSRGWSVTRESLRRAAVAHEVAHHRLDVRELNRRLGHTAARLGPFRLRGHVAGADEIAAHRFAHRRSGLAVSPLLLTAALAGRD</sequence>
<dbReference type="RefSeq" id="WP_132412516.1">
    <property type="nucleotide sequence ID" value="NZ_SMKA01000183.1"/>
</dbReference>